<sequence>MAGLPIASAPGHVCCDETPLGGTSRSFELQWQCAAIDASRQRLESIEVVIGIRRLRSTAVWTCSLARRHLIKPSRHCSAPTAGKADSMCAPIAGSTVPCAPLVTVMAYWTKPNVGVINAAMPAGRPEVLGKSSAFAEEATS</sequence>
<dbReference type="HOGENOM" id="CLU_1825236_0_0_1"/>
<proteinExistence type="predicted"/>
<reference evidence="1 2" key="2">
    <citation type="journal article" date="2012" name="PLoS Pathog.">
        <title>Diverse lifestyles and strategies of plant pathogenesis encoded in the genomes of eighteen Dothideomycetes fungi.</title>
        <authorList>
            <person name="Ohm R.A."/>
            <person name="Feau N."/>
            <person name="Henrissat B."/>
            <person name="Schoch C.L."/>
            <person name="Horwitz B.A."/>
            <person name="Barry K.W."/>
            <person name="Condon B.J."/>
            <person name="Copeland A.C."/>
            <person name="Dhillon B."/>
            <person name="Glaser F."/>
            <person name="Hesse C.N."/>
            <person name="Kosti I."/>
            <person name="LaButti K."/>
            <person name="Lindquist E.A."/>
            <person name="Lucas S."/>
            <person name="Salamov A.A."/>
            <person name="Bradshaw R.E."/>
            <person name="Ciuffetti L."/>
            <person name="Hamelin R.C."/>
            <person name="Kema G.H.J."/>
            <person name="Lawrence C."/>
            <person name="Scott J.A."/>
            <person name="Spatafora J.W."/>
            <person name="Turgeon B.G."/>
            <person name="de Wit P.J.G.M."/>
            <person name="Zhong S."/>
            <person name="Goodwin S.B."/>
            <person name="Grigoriev I.V."/>
        </authorList>
    </citation>
    <scope>NUCLEOTIDE SEQUENCE [LARGE SCALE GENOMIC DNA]</scope>
    <source>
        <strain evidence="2">NZE10 / CBS 128990</strain>
    </source>
</reference>
<organism evidence="1 2">
    <name type="scientific">Dothistroma septosporum (strain NZE10 / CBS 128990)</name>
    <name type="common">Red band needle blight fungus</name>
    <name type="synonym">Mycosphaerella pini</name>
    <dbReference type="NCBI Taxonomy" id="675120"/>
    <lineage>
        <taxon>Eukaryota</taxon>
        <taxon>Fungi</taxon>
        <taxon>Dikarya</taxon>
        <taxon>Ascomycota</taxon>
        <taxon>Pezizomycotina</taxon>
        <taxon>Dothideomycetes</taxon>
        <taxon>Dothideomycetidae</taxon>
        <taxon>Mycosphaerellales</taxon>
        <taxon>Mycosphaerellaceae</taxon>
        <taxon>Dothistroma</taxon>
    </lineage>
</organism>
<dbReference type="Proteomes" id="UP000016933">
    <property type="component" value="Unassembled WGS sequence"/>
</dbReference>
<reference evidence="2" key="1">
    <citation type="journal article" date="2012" name="PLoS Genet.">
        <title>The genomes of the fungal plant pathogens Cladosporium fulvum and Dothistroma septosporum reveal adaptation to different hosts and lifestyles but also signatures of common ancestry.</title>
        <authorList>
            <person name="de Wit P.J.G.M."/>
            <person name="van der Burgt A."/>
            <person name="Oekmen B."/>
            <person name="Stergiopoulos I."/>
            <person name="Abd-Elsalam K.A."/>
            <person name="Aerts A.L."/>
            <person name="Bahkali A.H."/>
            <person name="Beenen H.G."/>
            <person name="Chettri P."/>
            <person name="Cox M.P."/>
            <person name="Datema E."/>
            <person name="de Vries R.P."/>
            <person name="Dhillon B."/>
            <person name="Ganley A.R."/>
            <person name="Griffiths S.A."/>
            <person name="Guo Y."/>
            <person name="Hamelin R.C."/>
            <person name="Henrissat B."/>
            <person name="Kabir M.S."/>
            <person name="Jashni M.K."/>
            <person name="Kema G."/>
            <person name="Klaubauf S."/>
            <person name="Lapidus A."/>
            <person name="Levasseur A."/>
            <person name="Lindquist E."/>
            <person name="Mehrabi R."/>
            <person name="Ohm R.A."/>
            <person name="Owen T.J."/>
            <person name="Salamov A."/>
            <person name="Schwelm A."/>
            <person name="Schijlen E."/>
            <person name="Sun H."/>
            <person name="van den Burg H.A."/>
            <person name="van Ham R.C.H.J."/>
            <person name="Zhang S."/>
            <person name="Goodwin S.B."/>
            <person name="Grigoriev I.V."/>
            <person name="Collemare J."/>
            <person name="Bradshaw R.E."/>
        </authorList>
    </citation>
    <scope>NUCLEOTIDE SEQUENCE [LARGE SCALE GENOMIC DNA]</scope>
    <source>
        <strain evidence="2">NZE10 / CBS 128990</strain>
    </source>
</reference>
<accession>M2YIY0</accession>
<dbReference type="EMBL" id="KB446546">
    <property type="protein sequence ID" value="EME38841.1"/>
    <property type="molecule type" value="Genomic_DNA"/>
</dbReference>
<gene>
    <name evidence="1" type="ORF">DOTSEDRAFT_75538</name>
</gene>
<evidence type="ECO:0000313" key="1">
    <source>
        <dbReference type="EMBL" id="EME38841.1"/>
    </source>
</evidence>
<dbReference type="AlphaFoldDB" id="M2YIY0"/>
<name>M2YIY0_DOTSN</name>
<protein>
    <submittedName>
        <fullName evidence="1">Uncharacterized protein</fullName>
    </submittedName>
</protein>
<keyword evidence="2" id="KW-1185">Reference proteome</keyword>
<evidence type="ECO:0000313" key="2">
    <source>
        <dbReference type="Proteomes" id="UP000016933"/>
    </source>
</evidence>